<keyword evidence="2" id="KW-1185">Reference proteome</keyword>
<dbReference type="EMBL" id="MU274904">
    <property type="protein sequence ID" value="KAI0092218.1"/>
    <property type="molecule type" value="Genomic_DNA"/>
</dbReference>
<accession>A0ACB8UD15</accession>
<dbReference type="Proteomes" id="UP001055072">
    <property type="component" value="Unassembled WGS sequence"/>
</dbReference>
<protein>
    <submittedName>
        <fullName evidence="1">Uncharacterized protein</fullName>
    </submittedName>
</protein>
<comment type="caution">
    <text evidence="1">The sequence shown here is derived from an EMBL/GenBank/DDBJ whole genome shotgun (WGS) entry which is preliminary data.</text>
</comment>
<proteinExistence type="predicted"/>
<sequence>MPITVNRIRIFLYVVLFLFSAVLLGLTAARLHYTLHVPEGDPVNGGNDFYDPIVVELLVSSVLTLLWVPWVIHVIAKTSDYGWVSTFAGETVSLFIFFVMWLVGSAVSTHSWGDLSWCHIYRPCRILTAMVAFSWMGFILIFILLITNLMFAIANHAFRQPLHGRYDPRASGYGHNMTQYQA</sequence>
<evidence type="ECO:0000313" key="1">
    <source>
        <dbReference type="EMBL" id="KAI0092218.1"/>
    </source>
</evidence>
<name>A0ACB8UD15_9APHY</name>
<reference evidence="1" key="1">
    <citation type="journal article" date="2021" name="Environ. Microbiol.">
        <title>Gene family expansions and transcriptome signatures uncover fungal adaptations to wood decay.</title>
        <authorList>
            <person name="Hage H."/>
            <person name="Miyauchi S."/>
            <person name="Viragh M."/>
            <person name="Drula E."/>
            <person name="Min B."/>
            <person name="Chaduli D."/>
            <person name="Navarro D."/>
            <person name="Favel A."/>
            <person name="Norest M."/>
            <person name="Lesage-Meessen L."/>
            <person name="Balint B."/>
            <person name="Merenyi Z."/>
            <person name="de Eugenio L."/>
            <person name="Morin E."/>
            <person name="Martinez A.T."/>
            <person name="Baldrian P."/>
            <person name="Stursova M."/>
            <person name="Martinez M.J."/>
            <person name="Novotny C."/>
            <person name="Magnuson J.K."/>
            <person name="Spatafora J.W."/>
            <person name="Maurice S."/>
            <person name="Pangilinan J."/>
            <person name="Andreopoulos W."/>
            <person name="LaButti K."/>
            <person name="Hundley H."/>
            <person name="Na H."/>
            <person name="Kuo A."/>
            <person name="Barry K."/>
            <person name="Lipzen A."/>
            <person name="Henrissat B."/>
            <person name="Riley R."/>
            <person name="Ahrendt S."/>
            <person name="Nagy L.G."/>
            <person name="Grigoriev I.V."/>
            <person name="Martin F."/>
            <person name="Rosso M.N."/>
        </authorList>
    </citation>
    <scope>NUCLEOTIDE SEQUENCE</scope>
    <source>
        <strain evidence="1">CBS 384.51</strain>
    </source>
</reference>
<gene>
    <name evidence="1" type="ORF">BDY19DRAFT_587586</name>
</gene>
<organism evidence="1 2">
    <name type="scientific">Irpex rosettiformis</name>
    <dbReference type="NCBI Taxonomy" id="378272"/>
    <lineage>
        <taxon>Eukaryota</taxon>
        <taxon>Fungi</taxon>
        <taxon>Dikarya</taxon>
        <taxon>Basidiomycota</taxon>
        <taxon>Agaricomycotina</taxon>
        <taxon>Agaricomycetes</taxon>
        <taxon>Polyporales</taxon>
        <taxon>Irpicaceae</taxon>
        <taxon>Irpex</taxon>
    </lineage>
</organism>
<evidence type="ECO:0000313" key="2">
    <source>
        <dbReference type="Proteomes" id="UP001055072"/>
    </source>
</evidence>